<name>A0A8S5TGX8_9CAUD</name>
<proteinExistence type="predicted"/>
<reference evidence="2" key="1">
    <citation type="journal article" date="2021" name="Proc. Natl. Acad. Sci. U.S.A.">
        <title>A Catalog of Tens of Thousands of Viruses from Human Metagenomes Reveals Hidden Associations with Chronic Diseases.</title>
        <authorList>
            <person name="Tisza M.J."/>
            <person name="Buck C.B."/>
        </authorList>
    </citation>
    <scope>NUCLEOTIDE SEQUENCE</scope>
    <source>
        <strain evidence="2">CtIty1</strain>
    </source>
</reference>
<evidence type="ECO:0000256" key="1">
    <source>
        <dbReference type="SAM" id="MobiDB-lite"/>
    </source>
</evidence>
<sequence length="659" mass="73902">MAVVGNPTGKNDSILRGYEQDSMHGIASQFAQIAKAGLSEQVDLYSEPRKFFMSDTLNSEMRNFFVENAFDKQDPKFSSIDAVNEEYGMLNALYQNDVKGICEAAPLGAYNPVVGITFPMHKNLLMTTVFDKGAIPKDVADTPQFTLSMETRTMYSPDGREIDMFLEQNKIKDVIERAVPHKDIVIMLPEDQETDVLALLGATNKTVANVSRSSKVTKLLVKDVYVAKGEEKYDAATKEIVVETAGAVGTKVITVEPVKFVAAYGQYDRTFQKRIDLIVPTDNAGATRKEIFQFAGSMHKNRFTFMASSANIVGVVLSAALDVSSAAYETPKVKWSSRTDYFEIPEAPHMTVTISPEETKDIQAMYNVNQLTKIMSMIKLSILNYKDDKILENLDDSFLNLPTTSKVTGAFNFVPPDNFLGSHVTWRYETFMDYLDTQITTMLQVLNDENMTVSIFGRPELIRKITPKEYTYTTPPSIGPVILDYKKTVKTSDNRVYQFISSNKMRNDNNLIIILNPRNTNRVIYKIFDYQLYVGNEIRDTANYQLPAVTAFERFLFVQYQPVQGRIQIVNPTGLVEDIENKTPVSKDRAMNDYTANKITYTHDAKGNGVYVDHTAELPGTARSVIYPDGKAPGVPQDGIADQNYAYPSPNYAVTDPKN</sequence>
<dbReference type="EMBL" id="BK032823">
    <property type="protein sequence ID" value="DAF62239.1"/>
    <property type="molecule type" value="Genomic_DNA"/>
</dbReference>
<protein>
    <submittedName>
        <fullName evidence="2">Structural protein</fullName>
    </submittedName>
</protein>
<organism evidence="2">
    <name type="scientific">Myoviridae sp. ctIty1</name>
    <dbReference type="NCBI Taxonomy" id="2827673"/>
    <lineage>
        <taxon>Viruses</taxon>
        <taxon>Duplodnaviria</taxon>
        <taxon>Heunggongvirae</taxon>
        <taxon>Uroviricota</taxon>
        <taxon>Caudoviricetes</taxon>
    </lineage>
</organism>
<feature type="region of interest" description="Disordered" evidence="1">
    <location>
        <begin position="628"/>
        <end position="659"/>
    </location>
</feature>
<accession>A0A8S5TGX8</accession>
<evidence type="ECO:0000313" key="2">
    <source>
        <dbReference type="EMBL" id="DAF62239.1"/>
    </source>
</evidence>